<gene>
    <name evidence="2" type="ORF">C1H76_8435</name>
</gene>
<feature type="compositionally biased region" description="Polar residues" evidence="1">
    <location>
        <begin position="91"/>
        <end position="101"/>
    </location>
</feature>
<evidence type="ECO:0000256" key="1">
    <source>
        <dbReference type="SAM" id="MobiDB-lite"/>
    </source>
</evidence>
<sequence>MSTSSNDKHDETKIAETVRAHRKQESRAHGNLTASGAVDRQINGYKRGLSSRSTRAYNQEPRRSALVGVHQLSRKRSADGQFPGEELGLQVATSKTTSPNGGDTPRRGRMGVSSSRGMVPGPFIMRAKARKSAQSFPLPDEDDSDVSTTLEKESGSPQQELFRIREQAQKHTPRHRSTDHVLHGRIKKSSKSKKDEEKPRSVPQSLQDAEGG</sequence>
<feature type="region of interest" description="Disordered" evidence="1">
    <location>
        <begin position="1"/>
        <end position="212"/>
    </location>
</feature>
<dbReference type="AlphaFoldDB" id="A0A4U7AMU7"/>
<evidence type="ECO:0000313" key="2">
    <source>
        <dbReference type="EMBL" id="TKX19393.1"/>
    </source>
</evidence>
<feature type="compositionally biased region" description="Polar residues" evidence="1">
    <location>
        <begin position="202"/>
        <end position="212"/>
    </location>
</feature>
<evidence type="ECO:0000313" key="3">
    <source>
        <dbReference type="Proteomes" id="UP000308133"/>
    </source>
</evidence>
<accession>A0A4U7AMU7</accession>
<dbReference type="EMBL" id="PTQR01000115">
    <property type="protein sequence ID" value="TKX19393.1"/>
    <property type="molecule type" value="Genomic_DNA"/>
</dbReference>
<feature type="compositionally biased region" description="Low complexity" evidence="1">
    <location>
        <begin position="110"/>
        <end position="119"/>
    </location>
</feature>
<reference evidence="2 3" key="1">
    <citation type="submission" date="2018-02" db="EMBL/GenBank/DDBJ databases">
        <title>Draft genome sequences of Elsinoe sp., causing black scab on jojoba.</title>
        <authorList>
            <person name="Stodart B."/>
            <person name="Jeffress S."/>
            <person name="Ash G."/>
            <person name="Arun Chinnappa K."/>
        </authorList>
    </citation>
    <scope>NUCLEOTIDE SEQUENCE [LARGE SCALE GENOMIC DNA]</scope>
    <source>
        <strain evidence="2 3">Hillstone_2</strain>
    </source>
</reference>
<feature type="compositionally biased region" description="Basic and acidic residues" evidence="1">
    <location>
        <begin position="1"/>
        <end position="28"/>
    </location>
</feature>
<protein>
    <submittedName>
        <fullName evidence="2">Uncharacterized protein</fullName>
    </submittedName>
</protein>
<organism evidence="2 3">
    <name type="scientific">Elsinoe australis</name>
    <dbReference type="NCBI Taxonomy" id="40998"/>
    <lineage>
        <taxon>Eukaryota</taxon>
        <taxon>Fungi</taxon>
        <taxon>Dikarya</taxon>
        <taxon>Ascomycota</taxon>
        <taxon>Pezizomycotina</taxon>
        <taxon>Dothideomycetes</taxon>
        <taxon>Dothideomycetidae</taxon>
        <taxon>Myriangiales</taxon>
        <taxon>Elsinoaceae</taxon>
        <taxon>Elsinoe</taxon>
    </lineage>
</organism>
<dbReference type="Proteomes" id="UP000308133">
    <property type="component" value="Unassembled WGS sequence"/>
</dbReference>
<name>A0A4U7AMU7_9PEZI</name>
<comment type="caution">
    <text evidence="2">The sequence shown here is derived from an EMBL/GenBank/DDBJ whole genome shotgun (WGS) entry which is preliminary data.</text>
</comment>
<proteinExistence type="predicted"/>